<dbReference type="PANTHER" id="PTHR44170:SF56">
    <property type="entry name" value="FIBRONECTIN TYPE-III DOMAIN-CONTAINING PROTEIN"/>
    <property type="match status" value="1"/>
</dbReference>
<dbReference type="InterPro" id="IPR013098">
    <property type="entry name" value="Ig_I-set"/>
</dbReference>
<sequence length="306" mass="34235">MFKKNRLLAPIHILWIPLLKKSYGSRDILFAEIFEAHLRGPGFVMEPPGRVEFSNSTGGWLDCSASGSPQPTIEWVHADSTTVTEIHGVRRVLRNGTMVLLPFPAAAYHQDVHNTIYRCVASNSVGRVVSRDVQVRAVVAQAYKVDVEVLSASRGCTAILRCVVPTFVKELVRVVSWVHEPAIYIYPSLQGDGKFHLLPTGELLIHNLQETDESQSFRCRSMHRLTRQVVVSSPTRLRINCKETHRGIISPSVVEHTTHVQVSQDEGAVLLCVAQGCPSPEYRSKAKTYYVIVKIDKERKVEICNA</sequence>
<evidence type="ECO:0000313" key="5">
    <source>
        <dbReference type="Proteomes" id="UP000091820"/>
    </source>
</evidence>
<keyword evidence="5" id="KW-1185">Reference proteome</keyword>
<dbReference type="VEuPathDB" id="VectorBase:GBRI039607"/>
<proteinExistence type="predicted"/>
<dbReference type="Gene3D" id="2.60.40.10">
    <property type="entry name" value="Immunoglobulins"/>
    <property type="match status" value="2"/>
</dbReference>
<dbReference type="SUPFAM" id="SSF48726">
    <property type="entry name" value="Immunoglobulin"/>
    <property type="match status" value="2"/>
</dbReference>
<evidence type="ECO:0000256" key="2">
    <source>
        <dbReference type="ARBA" id="ARBA00023157"/>
    </source>
</evidence>
<organism evidence="4 5">
    <name type="scientific">Glossina brevipalpis</name>
    <dbReference type="NCBI Taxonomy" id="37001"/>
    <lineage>
        <taxon>Eukaryota</taxon>
        <taxon>Metazoa</taxon>
        <taxon>Ecdysozoa</taxon>
        <taxon>Arthropoda</taxon>
        <taxon>Hexapoda</taxon>
        <taxon>Insecta</taxon>
        <taxon>Pterygota</taxon>
        <taxon>Neoptera</taxon>
        <taxon>Endopterygota</taxon>
        <taxon>Diptera</taxon>
        <taxon>Brachycera</taxon>
        <taxon>Muscomorpha</taxon>
        <taxon>Hippoboscoidea</taxon>
        <taxon>Glossinidae</taxon>
        <taxon>Glossina</taxon>
    </lineage>
</organism>
<dbReference type="Pfam" id="PF07679">
    <property type="entry name" value="I-set"/>
    <property type="match status" value="1"/>
</dbReference>
<evidence type="ECO:0000256" key="1">
    <source>
        <dbReference type="ARBA" id="ARBA00022737"/>
    </source>
</evidence>
<keyword evidence="2" id="KW-1015">Disulfide bond</keyword>
<evidence type="ECO:0000313" key="4">
    <source>
        <dbReference type="EnsemblMetazoa" id="GBRI039607-PA"/>
    </source>
</evidence>
<dbReference type="EnsemblMetazoa" id="GBRI039607-RA">
    <property type="protein sequence ID" value="GBRI039607-PA"/>
    <property type="gene ID" value="GBRI039607"/>
</dbReference>
<evidence type="ECO:0000259" key="3">
    <source>
        <dbReference type="PROSITE" id="PS50835"/>
    </source>
</evidence>
<dbReference type="InterPro" id="IPR007110">
    <property type="entry name" value="Ig-like_dom"/>
</dbReference>
<dbReference type="PROSITE" id="PS50835">
    <property type="entry name" value="IG_LIKE"/>
    <property type="match status" value="1"/>
</dbReference>
<dbReference type="PANTHER" id="PTHR44170">
    <property type="entry name" value="PROTEIN SIDEKICK"/>
    <property type="match status" value="1"/>
</dbReference>
<dbReference type="FunFam" id="2.60.40.10:FF:001140">
    <property type="entry name" value="Down syndrome cell adhesion molecule-like protein Dscam2"/>
    <property type="match status" value="1"/>
</dbReference>
<feature type="domain" description="Ig-like" evidence="3">
    <location>
        <begin position="41"/>
        <end position="130"/>
    </location>
</feature>
<dbReference type="STRING" id="37001.A0A1A9X0F5"/>
<protein>
    <submittedName>
        <fullName evidence="4">Ig-like domain-containing protein</fullName>
    </submittedName>
</protein>
<reference evidence="5" key="1">
    <citation type="submission" date="2014-03" db="EMBL/GenBank/DDBJ databases">
        <authorList>
            <person name="Aksoy S."/>
            <person name="Warren W."/>
            <person name="Wilson R.K."/>
        </authorList>
    </citation>
    <scope>NUCLEOTIDE SEQUENCE [LARGE SCALE GENOMIC DNA]</scope>
    <source>
        <strain evidence="5">IAEA</strain>
    </source>
</reference>
<dbReference type="AlphaFoldDB" id="A0A1A9X0F5"/>
<dbReference type="InterPro" id="IPR013783">
    <property type="entry name" value="Ig-like_fold"/>
</dbReference>
<keyword evidence="1" id="KW-0677">Repeat</keyword>
<name>A0A1A9X0F5_9MUSC</name>
<dbReference type="InterPro" id="IPR036179">
    <property type="entry name" value="Ig-like_dom_sf"/>
</dbReference>
<accession>A0A1A9X0F5</accession>
<dbReference type="Proteomes" id="UP000091820">
    <property type="component" value="Unassembled WGS sequence"/>
</dbReference>
<reference evidence="4" key="2">
    <citation type="submission" date="2020-05" db="UniProtKB">
        <authorList>
            <consortium name="EnsemblMetazoa"/>
        </authorList>
    </citation>
    <scope>IDENTIFICATION</scope>
    <source>
        <strain evidence="4">IAEA</strain>
    </source>
</reference>
<dbReference type="GO" id="GO:0098609">
    <property type="term" value="P:cell-cell adhesion"/>
    <property type="evidence" value="ECO:0007669"/>
    <property type="project" value="TreeGrafter"/>
</dbReference>
<dbReference type="FunFam" id="2.60.40.10:FF:000230">
    <property type="entry name" value="Down syndrome cell adhesion molecule, isoform D"/>
    <property type="match status" value="1"/>
</dbReference>